<dbReference type="Gene3D" id="2.40.30.10">
    <property type="entry name" value="Translation factors"/>
    <property type="match status" value="1"/>
</dbReference>
<keyword evidence="11" id="KW-1185">Reference proteome</keyword>
<comment type="similarity">
    <text evidence="2 7">Belongs to the TRAFAC class translation factor GTPase superfamily. Classic translation factor GTPase family. PrfC subfamily.</text>
</comment>
<organism evidence="10 11">
    <name type="scientific">Arthrobacter flavus</name>
    <dbReference type="NCBI Taxonomy" id="95172"/>
    <lineage>
        <taxon>Bacteria</taxon>
        <taxon>Bacillati</taxon>
        <taxon>Actinomycetota</taxon>
        <taxon>Actinomycetes</taxon>
        <taxon>Micrococcales</taxon>
        <taxon>Micrococcaceae</taxon>
        <taxon>Arthrobacter</taxon>
    </lineage>
</organism>
<evidence type="ECO:0000259" key="9">
    <source>
        <dbReference type="PROSITE" id="PS51722"/>
    </source>
</evidence>
<dbReference type="Pfam" id="PF00009">
    <property type="entry name" value="GTP_EFTU"/>
    <property type="match status" value="1"/>
</dbReference>
<keyword evidence="5 7" id="KW-0648">Protein biosynthesis</keyword>
<dbReference type="SUPFAM" id="SSF52540">
    <property type="entry name" value="P-loop containing nucleoside triphosphate hydrolases"/>
    <property type="match status" value="1"/>
</dbReference>
<dbReference type="InterPro" id="IPR035647">
    <property type="entry name" value="EFG_III/V"/>
</dbReference>
<evidence type="ECO:0000256" key="1">
    <source>
        <dbReference type="ARBA" id="ARBA00004496"/>
    </source>
</evidence>
<dbReference type="Pfam" id="PF16658">
    <property type="entry name" value="RF3_C"/>
    <property type="match status" value="1"/>
</dbReference>
<evidence type="ECO:0000256" key="8">
    <source>
        <dbReference type="NCBIfam" id="TIGR00503"/>
    </source>
</evidence>
<dbReference type="InterPro" id="IPR004548">
    <property type="entry name" value="PrfC"/>
</dbReference>
<dbReference type="PROSITE" id="PS00301">
    <property type="entry name" value="G_TR_1"/>
    <property type="match status" value="1"/>
</dbReference>
<dbReference type="InterPro" id="IPR053905">
    <property type="entry name" value="EF-G-like_DII"/>
</dbReference>
<dbReference type="InterPro" id="IPR032090">
    <property type="entry name" value="RF3_C"/>
</dbReference>
<accession>A0ABW4Q5C8</accession>
<feature type="binding site" evidence="7">
    <location>
        <begin position="108"/>
        <end position="112"/>
    </location>
    <ligand>
        <name>GTP</name>
        <dbReference type="ChEBI" id="CHEBI:37565"/>
    </ligand>
</feature>
<dbReference type="PANTHER" id="PTHR43556">
    <property type="entry name" value="PEPTIDE CHAIN RELEASE FACTOR RF3"/>
    <property type="match status" value="1"/>
</dbReference>
<reference evidence="11" key="1">
    <citation type="journal article" date="2019" name="Int. J. Syst. Evol. Microbiol.">
        <title>The Global Catalogue of Microorganisms (GCM) 10K type strain sequencing project: providing services to taxonomists for standard genome sequencing and annotation.</title>
        <authorList>
            <consortium name="The Broad Institute Genomics Platform"/>
            <consortium name="The Broad Institute Genome Sequencing Center for Infectious Disease"/>
            <person name="Wu L."/>
            <person name="Ma J."/>
        </authorList>
    </citation>
    <scope>NUCLEOTIDE SEQUENCE [LARGE SCALE GENOMIC DNA]</scope>
    <source>
        <strain evidence="11">JCM 11496</strain>
    </source>
</reference>
<dbReference type="NCBIfam" id="NF001964">
    <property type="entry name" value="PRK00741.1"/>
    <property type="match status" value="1"/>
</dbReference>
<dbReference type="InterPro" id="IPR009000">
    <property type="entry name" value="Transl_B-barrel_sf"/>
</dbReference>
<dbReference type="InterPro" id="IPR031157">
    <property type="entry name" value="G_TR_CS"/>
</dbReference>
<evidence type="ECO:0000256" key="4">
    <source>
        <dbReference type="ARBA" id="ARBA00022741"/>
    </source>
</evidence>
<gene>
    <name evidence="7" type="primary">prfC</name>
    <name evidence="10" type="ORF">ACFSFX_01540</name>
</gene>
<evidence type="ECO:0000313" key="10">
    <source>
        <dbReference type="EMBL" id="MFD1845279.1"/>
    </source>
</evidence>
<evidence type="ECO:0000256" key="5">
    <source>
        <dbReference type="ARBA" id="ARBA00022917"/>
    </source>
</evidence>
<proteinExistence type="inferred from homology"/>
<dbReference type="EMBL" id="JBHUGA010000004">
    <property type="protein sequence ID" value="MFD1845279.1"/>
    <property type="molecule type" value="Genomic_DNA"/>
</dbReference>
<dbReference type="NCBIfam" id="TIGR00503">
    <property type="entry name" value="prfC"/>
    <property type="match status" value="1"/>
</dbReference>
<dbReference type="SUPFAM" id="SSF54980">
    <property type="entry name" value="EF-G C-terminal domain-like"/>
    <property type="match status" value="1"/>
</dbReference>
<dbReference type="PROSITE" id="PS51722">
    <property type="entry name" value="G_TR_2"/>
    <property type="match status" value="1"/>
</dbReference>
<dbReference type="NCBIfam" id="TIGR00231">
    <property type="entry name" value="small_GTP"/>
    <property type="match status" value="1"/>
</dbReference>
<dbReference type="Proteomes" id="UP001597307">
    <property type="component" value="Unassembled WGS sequence"/>
</dbReference>
<dbReference type="PANTHER" id="PTHR43556:SF2">
    <property type="entry name" value="PEPTIDE CHAIN RELEASE FACTOR RF3"/>
    <property type="match status" value="1"/>
</dbReference>
<dbReference type="Pfam" id="PF22042">
    <property type="entry name" value="EF-G_D2"/>
    <property type="match status" value="1"/>
</dbReference>
<sequence length="552" mass="60673">MAFPPSFESSFVTQQVQASTQRHTGIAQEASRRRTFAVISHPDAGKSTLTEALALHARVIGTAGATNGKENRRETVSDWMQMEKDRGISISSTALQFSYRDTVINLLDTPGHSDFSEDTYRVLAAVDCAVMLIDAAKGLETQTMKLFEVCRQRNIPIITVINKWDRPGLDALALMDEVTERTGLIPMPLTWAVGFAGDFRGVWDLKRDEFVRFTRKNAGASLATEEHLSPAEALAQEGDAWTDALDEASLVIESNQPFSIESFHAGTGTPVLFSSAVLNFGVQHILDTLVDLAPAAGPRRDVDGTPRPVDAPFSGFVFKVQAGMNRAHRDHVAFIRVCSGVFERGMVVTHANSGKTFATKYAQQLFGREREVIDEAWPGDVVGLVNASALRMGDSLYVEEPVEFPPIPLFSPEHFRVARSKDAGRFKQFRRGIEQLGHEGIIQVLRSDLRGDQAPVLAAVGPMQFEVVADRMEHDFGAPMRMEPLPYSLARLTTHDAQAALSAIRGTEVLVRSDGEYLALFNDIWALRRVEKNSPEISLSTIGTDAGDARGY</sequence>
<protein>
    <recommendedName>
        <fullName evidence="7 8">Peptide chain release factor 3</fullName>
        <shortName evidence="7">RF-3</shortName>
    </recommendedName>
</protein>
<evidence type="ECO:0000256" key="3">
    <source>
        <dbReference type="ARBA" id="ARBA00022490"/>
    </source>
</evidence>
<keyword evidence="3 7" id="KW-0963">Cytoplasm</keyword>
<dbReference type="Gene3D" id="3.40.50.300">
    <property type="entry name" value="P-loop containing nucleotide triphosphate hydrolases"/>
    <property type="match status" value="1"/>
</dbReference>
<evidence type="ECO:0000313" key="11">
    <source>
        <dbReference type="Proteomes" id="UP001597307"/>
    </source>
</evidence>
<keyword evidence="6 7" id="KW-0342">GTP-binding</keyword>
<comment type="caution">
    <text evidence="10">The sequence shown here is derived from an EMBL/GenBank/DDBJ whole genome shotgun (WGS) entry which is preliminary data.</text>
</comment>
<dbReference type="HAMAP" id="MF_00072">
    <property type="entry name" value="Rel_fac_3"/>
    <property type="match status" value="1"/>
</dbReference>
<comment type="caution">
    <text evidence="7">Lacks conserved residue(s) required for the propagation of feature annotation.</text>
</comment>
<dbReference type="InterPro" id="IPR027417">
    <property type="entry name" value="P-loop_NTPase"/>
</dbReference>
<dbReference type="InterPro" id="IPR038467">
    <property type="entry name" value="RF3_dom_3_sf"/>
</dbReference>
<dbReference type="PRINTS" id="PR00315">
    <property type="entry name" value="ELONGATNFCT"/>
</dbReference>
<dbReference type="InterPro" id="IPR000795">
    <property type="entry name" value="T_Tr_GTP-bd_dom"/>
</dbReference>
<comment type="function">
    <text evidence="7">Increases the formation of ribosomal termination complexes and stimulates activities of RF-1 and RF-2. It binds guanine nucleotides and has strong preference for UGA stop codons. It may interact directly with the ribosome. The stimulation of RF-1 and RF-2 is significantly reduced by GTP and GDP, but not by GMP.</text>
</comment>
<evidence type="ECO:0000256" key="7">
    <source>
        <dbReference type="HAMAP-Rule" id="MF_00072"/>
    </source>
</evidence>
<dbReference type="RefSeq" id="WP_377959508.1">
    <property type="nucleotide sequence ID" value="NZ_BAAAIJ010000004.1"/>
</dbReference>
<dbReference type="InterPro" id="IPR005225">
    <property type="entry name" value="Small_GTP-bd"/>
</dbReference>
<dbReference type="SUPFAM" id="SSF50447">
    <property type="entry name" value="Translation proteins"/>
    <property type="match status" value="1"/>
</dbReference>
<evidence type="ECO:0000256" key="2">
    <source>
        <dbReference type="ARBA" id="ARBA00009978"/>
    </source>
</evidence>
<evidence type="ECO:0000256" key="6">
    <source>
        <dbReference type="ARBA" id="ARBA00023134"/>
    </source>
</evidence>
<name>A0ABW4Q5C8_9MICC</name>
<comment type="subcellular location">
    <subcellularLocation>
        <location evidence="1 7">Cytoplasm</location>
    </subcellularLocation>
</comment>
<feature type="domain" description="Tr-type G" evidence="9">
    <location>
        <begin position="31"/>
        <end position="299"/>
    </location>
</feature>
<keyword evidence="4 7" id="KW-0547">Nucleotide-binding</keyword>
<dbReference type="Gene3D" id="3.30.70.3280">
    <property type="entry name" value="Peptide chain release factor 3, domain III"/>
    <property type="match status" value="1"/>
</dbReference>